<keyword evidence="1 3" id="KW-0853">WD repeat</keyword>
<reference evidence="6 7" key="1">
    <citation type="submission" date="2019-07" db="EMBL/GenBank/DDBJ databases">
        <title>Whole genome shotgun sequence of Actinotalea fermentans NBRC 105374.</title>
        <authorList>
            <person name="Hosoyama A."/>
            <person name="Uohara A."/>
            <person name="Ohji S."/>
            <person name="Ichikawa N."/>
        </authorList>
    </citation>
    <scope>NUCLEOTIDE SEQUENCE [LARGE SCALE GENOMIC DNA]</scope>
    <source>
        <strain evidence="6 7">NBRC 105374</strain>
    </source>
</reference>
<proteinExistence type="predicted"/>
<keyword evidence="5" id="KW-0472">Membrane</keyword>
<dbReference type="PROSITE" id="PS50294">
    <property type="entry name" value="WD_REPEATS_REGION"/>
    <property type="match status" value="1"/>
</dbReference>
<dbReference type="SMART" id="SM00320">
    <property type="entry name" value="WD40"/>
    <property type="match status" value="4"/>
</dbReference>
<dbReference type="InterPro" id="IPR001680">
    <property type="entry name" value="WD40_rpt"/>
</dbReference>
<feature type="transmembrane region" description="Helical" evidence="5">
    <location>
        <begin position="59"/>
        <end position="79"/>
    </location>
</feature>
<feature type="region of interest" description="Disordered" evidence="4">
    <location>
        <begin position="1"/>
        <end position="34"/>
    </location>
</feature>
<evidence type="ECO:0000256" key="3">
    <source>
        <dbReference type="PROSITE-ProRule" id="PRU00221"/>
    </source>
</evidence>
<organism evidence="6 7">
    <name type="scientific">Actinotalea fermentans</name>
    <dbReference type="NCBI Taxonomy" id="43671"/>
    <lineage>
        <taxon>Bacteria</taxon>
        <taxon>Bacillati</taxon>
        <taxon>Actinomycetota</taxon>
        <taxon>Actinomycetes</taxon>
        <taxon>Micrococcales</taxon>
        <taxon>Cellulomonadaceae</taxon>
        <taxon>Actinotalea</taxon>
    </lineage>
</organism>
<dbReference type="Pfam" id="PF00400">
    <property type="entry name" value="WD40"/>
    <property type="match status" value="3"/>
</dbReference>
<dbReference type="InterPro" id="IPR020472">
    <property type="entry name" value="WD40_PAC1"/>
</dbReference>
<dbReference type="SUPFAM" id="SSF50978">
    <property type="entry name" value="WD40 repeat-like"/>
    <property type="match status" value="1"/>
</dbReference>
<keyword evidence="5" id="KW-1133">Transmembrane helix</keyword>
<evidence type="ECO:0000256" key="1">
    <source>
        <dbReference type="ARBA" id="ARBA00022574"/>
    </source>
</evidence>
<feature type="repeat" description="WD" evidence="3">
    <location>
        <begin position="190"/>
        <end position="222"/>
    </location>
</feature>
<dbReference type="InterPro" id="IPR015943">
    <property type="entry name" value="WD40/YVTN_repeat-like_dom_sf"/>
</dbReference>
<gene>
    <name evidence="6" type="ORF">AFE02nite_29770</name>
</gene>
<dbReference type="PROSITE" id="PS00678">
    <property type="entry name" value="WD_REPEATS_1"/>
    <property type="match status" value="2"/>
</dbReference>
<name>A0A511Z1C7_9CELL</name>
<dbReference type="PRINTS" id="PR00320">
    <property type="entry name" value="GPROTEINBRPT"/>
</dbReference>
<dbReference type="InterPro" id="IPR019775">
    <property type="entry name" value="WD40_repeat_CS"/>
</dbReference>
<dbReference type="PANTHER" id="PTHR19848:SF8">
    <property type="entry name" value="F-BOX AND WD REPEAT DOMAIN CONTAINING 7"/>
    <property type="match status" value="1"/>
</dbReference>
<dbReference type="PROSITE" id="PS50082">
    <property type="entry name" value="WD_REPEATS_2"/>
    <property type="match status" value="1"/>
</dbReference>
<keyword evidence="7" id="KW-1185">Reference proteome</keyword>
<evidence type="ECO:0000313" key="7">
    <source>
        <dbReference type="Proteomes" id="UP000321484"/>
    </source>
</evidence>
<keyword evidence="5" id="KW-0812">Transmembrane</keyword>
<dbReference type="Proteomes" id="UP000321484">
    <property type="component" value="Unassembled WGS sequence"/>
</dbReference>
<comment type="caution">
    <text evidence="6">The sequence shown here is derived from an EMBL/GenBank/DDBJ whole genome shotgun (WGS) entry which is preliminary data.</text>
</comment>
<keyword evidence="2" id="KW-0677">Repeat</keyword>
<dbReference type="EMBL" id="BJYK01000009">
    <property type="protein sequence ID" value="GEN81243.1"/>
    <property type="molecule type" value="Genomic_DNA"/>
</dbReference>
<evidence type="ECO:0000313" key="6">
    <source>
        <dbReference type="EMBL" id="GEN81243.1"/>
    </source>
</evidence>
<sequence>MADASSPPTPARAERGAAGDHRAADARRASPWAGVPDDPRGLVCPTCGTVVPPGRVHRAFLAALSWFLLVPAVAGVLALTLGPQAIERNSLLWVVGWAAIGAPAAVAALRRGYTLRCRACGAKGLVGAGTFEARRSLAVRPRPADPVPTGGHVTTLAPLPDGRLAAGVVGGAIRVWDPSAPDGDGDARLLTGHVRDVEHLAVLSDGRLASASRDGSVRVWDLAGSPPIVLTRNDVVADALAALPGGALAWGGRDGMIHVQHPDAPAASHRVLAFEHGHRARGVTALVALPDGRLVAGGHDDALRVYDPASDAPPTVHGHHTAPVHALAVLADGRIASAEGLLDDGRFGGAVRVQHLDGTPQAAPAEVTVTLATPPREVAQLRDGRLVTLGHDRHLRVLDLTTPGPTPLRMGDRVTHLAALPDGRIVTSLADATVEVWDVPGRT</sequence>
<evidence type="ECO:0000256" key="5">
    <source>
        <dbReference type="SAM" id="Phobius"/>
    </source>
</evidence>
<evidence type="ECO:0000256" key="4">
    <source>
        <dbReference type="SAM" id="MobiDB-lite"/>
    </source>
</evidence>
<dbReference type="RefSeq" id="WP_261765656.1">
    <property type="nucleotide sequence ID" value="NZ_BJYK01000009.1"/>
</dbReference>
<dbReference type="Gene3D" id="2.130.10.10">
    <property type="entry name" value="YVTN repeat-like/Quinoprotein amine dehydrogenase"/>
    <property type="match status" value="3"/>
</dbReference>
<dbReference type="InterPro" id="IPR036322">
    <property type="entry name" value="WD40_repeat_dom_sf"/>
</dbReference>
<dbReference type="AlphaFoldDB" id="A0A511Z1C7"/>
<feature type="transmembrane region" description="Helical" evidence="5">
    <location>
        <begin position="91"/>
        <end position="109"/>
    </location>
</feature>
<protein>
    <submittedName>
        <fullName evidence="6">Uncharacterized protein</fullName>
    </submittedName>
</protein>
<dbReference type="PANTHER" id="PTHR19848">
    <property type="entry name" value="WD40 REPEAT PROTEIN"/>
    <property type="match status" value="1"/>
</dbReference>
<feature type="compositionally biased region" description="Basic and acidic residues" evidence="4">
    <location>
        <begin position="12"/>
        <end position="28"/>
    </location>
</feature>
<accession>A0A511Z1C7</accession>
<evidence type="ECO:0000256" key="2">
    <source>
        <dbReference type="ARBA" id="ARBA00022737"/>
    </source>
</evidence>